<evidence type="ECO:0000313" key="2">
    <source>
        <dbReference type="EMBL" id="KAF7812960.1"/>
    </source>
</evidence>
<proteinExistence type="predicted"/>
<dbReference type="AlphaFoldDB" id="A0A834W7E9"/>
<evidence type="ECO:0000313" key="3">
    <source>
        <dbReference type="Proteomes" id="UP000634136"/>
    </source>
</evidence>
<dbReference type="OrthoDB" id="1931904at2759"/>
<feature type="compositionally biased region" description="Basic and acidic residues" evidence="1">
    <location>
        <begin position="110"/>
        <end position="123"/>
    </location>
</feature>
<evidence type="ECO:0000256" key="1">
    <source>
        <dbReference type="SAM" id="MobiDB-lite"/>
    </source>
</evidence>
<feature type="compositionally biased region" description="Basic and acidic residues" evidence="1">
    <location>
        <begin position="51"/>
        <end position="61"/>
    </location>
</feature>
<dbReference type="EMBL" id="JAAIUW010000010">
    <property type="protein sequence ID" value="KAF7812960.1"/>
    <property type="molecule type" value="Genomic_DNA"/>
</dbReference>
<keyword evidence="3" id="KW-1185">Reference proteome</keyword>
<reference evidence="2" key="1">
    <citation type="submission" date="2020-09" db="EMBL/GenBank/DDBJ databases">
        <title>Genome-Enabled Discovery of Anthraquinone Biosynthesis in Senna tora.</title>
        <authorList>
            <person name="Kang S.-H."/>
            <person name="Pandey R.P."/>
            <person name="Lee C.-M."/>
            <person name="Sim J.-S."/>
            <person name="Jeong J.-T."/>
            <person name="Choi B.-S."/>
            <person name="Jung M."/>
            <person name="Ginzburg D."/>
            <person name="Zhao K."/>
            <person name="Won S.Y."/>
            <person name="Oh T.-J."/>
            <person name="Yu Y."/>
            <person name="Kim N.-H."/>
            <person name="Lee O.R."/>
            <person name="Lee T.-H."/>
            <person name="Bashyal P."/>
            <person name="Kim T.-S."/>
            <person name="Lee W.-H."/>
            <person name="Kawkins C."/>
            <person name="Kim C.-K."/>
            <person name="Kim J.S."/>
            <person name="Ahn B.O."/>
            <person name="Rhee S.Y."/>
            <person name="Sohng J.K."/>
        </authorList>
    </citation>
    <scope>NUCLEOTIDE SEQUENCE</scope>
    <source>
        <tissue evidence="2">Leaf</tissue>
    </source>
</reference>
<dbReference type="Proteomes" id="UP000634136">
    <property type="component" value="Unassembled WGS sequence"/>
</dbReference>
<feature type="compositionally biased region" description="Polar residues" evidence="1">
    <location>
        <begin position="35"/>
        <end position="50"/>
    </location>
</feature>
<accession>A0A834W7E9</accession>
<organism evidence="2 3">
    <name type="scientific">Senna tora</name>
    <dbReference type="NCBI Taxonomy" id="362788"/>
    <lineage>
        <taxon>Eukaryota</taxon>
        <taxon>Viridiplantae</taxon>
        <taxon>Streptophyta</taxon>
        <taxon>Embryophyta</taxon>
        <taxon>Tracheophyta</taxon>
        <taxon>Spermatophyta</taxon>
        <taxon>Magnoliopsida</taxon>
        <taxon>eudicotyledons</taxon>
        <taxon>Gunneridae</taxon>
        <taxon>Pentapetalae</taxon>
        <taxon>rosids</taxon>
        <taxon>fabids</taxon>
        <taxon>Fabales</taxon>
        <taxon>Fabaceae</taxon>
        <taxon>Caesalpinioideae</taxon>
        <taxon>Cassia clade</taxon>
        <taxon>Senna</taxon>
    </lineage>
</organism>
<gene>
    <name evidence="2" type="ORF">G2W53_033936</name>
</gene>
<feature type="region of interest" description="Disordered" evidence="1">
    <location>
        <begin position="35"/>
        <end position="123"/>
    </location>
</feature>
<protein>
    <submittedName>
        <fullName evidence="2">Pathogen-associated molecular patterns-induced protein A70</fullName>
    </submittedName>
</protein>
<sequence>MFLNQPQNPPLLRSPSMLQRLKSINLYNCFRTEPISSKIATPETTPFDSTNTHDSERHHFSGDANVEDSDEEEEDQDVDQVRPKPASGEVPEKLPRKLKKLTSSKSALSHFKEDDIMENWRRR</sequence>
<comment type="caution">
    <text evidence="2">The sequence shown here is derived from an EMBL/GenBank/DDBJ whole genome shotgun (WGS) entry which is preliminary data.</text>
</comment>
<feature type="compositionally biased region" description="Acidic residues" evidence="1">
    <location>
        <begin position="65"/>
        <end position="78"/>
    </location>
</feature>
<name>A0A834W7E9_9FABA</name>